<feature type="transmembrane region" description="Helical" evidence="1">
    <location>
        <begin position="131"/>
        <end position="151"/>
    </location>
</feature>
<gene>
    <name evidence="2" type="ORF">SAMN04487910_2352</name>
</gene>
<keyword evidence="1" id="KW-1133">Transmembrane helix</keyword>
<feature type="transmembrane region" description="Helical" evidence="1">
    <location>
        <begin position="243"/>
        <end position="273"/>
    </location>
</feature>
<feature type="transmembrane region" description="Helical" evidence="1">
    <location>
        <begin position="35"/>
        <end position="55"/>
    </location>
</feature>
<organism evidence="2 3">
    <name type="scientific">Aquimarina amphilecti</name>
    <dbReference type="NCBI Taxonomy" id="1038014"/>
    <lineage>
        <taxon>Bacteria</taxon>
        <taxon>Pseudomonadati</taxon>
        <taxon>Bacteroidota</taxon>
        <taxon>Flavobacteriia</taxon>
        <taxon>Flavobacteriales</taxon>
        <taxon>Flavobacteriaceae</taxon>
        <taxon>Aquimarina</taxon>
    </lineage>
</organism>
<reference evidence="2 3" key="1">
    <citation type="submission" date="2016-10" db="EMBL/GenBank/DDBJ databases">
        <authorList>
            <person name="de Groot N.N."/>
        </authorList>
    </citation>
    <scope>NUCLEOTIDE SEQUENCE [LARGE SCALE GENOMIC DNA]</scope>
    <source>
        <strain evidence="2 3">DSM 25232</strain>
    </source>
</reference>
<dbReference type="OrthoDB" id="1049480at2"/>
<name>A0A1H7PY77_AQUAM</name>
<keyword evidence="1" id="KW-0812">Transmembrane</keyword>
<sequence length="295" mass="33171">MNNNYIEFKKKRELGDILTDVFVFLRTNFKPLFSVLFKTTGIVLVILLLSIAYYTHATSNFMDPFALGGGAGNLNMFNSGSFLISAFVMIISILIFYGLVFGTVLHYIKEYTDNQGVVLQQNVIDGVKKDLGSIIGLSILSSIMLLVGFMLCVIPGIYLYVPLSLIFPILVFRKSAVFDTISESFELVKNEWWITFATLLVIGLLSYVISMVFSIPAIMYTFFKTFTAASEGSFSDPSSMFDWVFILLNTIASVLQYIIIYLFTAISTAFIYFNLNERKHHTGTLEQIDSLGKTE</sequence>
<keyword evidence="1" id="KW-0472">Membrane</keyword>
<feature type="transmembrane region" description="Helical" evidence="1">
    <location>
        <begin position="82"/>
        <end position="105"/>
    </location>
</feature>
<dbReference type="AlphaFoldDB" id="A0A1H7PY77"/>
<proteinExistence type="predicted"/>
<feature type="transmembrane region" description="Helical" evidence="1">
    <location>
        <begin position="157"/>
        <end position="172"/>
    </location>
</feature>
<dbReference type="RefSeq" id="WP_091408529.1">
    <property type="nucleotide sequence ID" value="NZ_FOAB01000004.1"/>
</dbReference>
<accession>A0A1H7PY77</accession>
<keyword evidence="3" id="KW-1185">Reference proteome</keyword>
<dbReference type="STRING" id="1038014.SAMN04487910_2352"/>
<evidence type="ECO:0008006" key="4">
    <source>
        <dbReference type="Google" id="ProtNLM"/>
    </source>
</evidence>
<protein>
    <recommendedName>
        <fullName evidence="4">Membrane domain of glycerophosphoryl diester phosphodiesterase</fullName>
    </recommendedName>
</protein>
<evidence type="ECO:0000313" key="3">
    <source>
        <dbReference type="Proteomes" id="UP000198521"/>
    </source>
</evidence>
<dbReference type="EMBL" id="FOAB01000004">
    <property type="protein sequence ID" value="SEL40374.1"/>
    <property type="molecule type" value="Genomic_DNA"/>
</dbReference>
<dbReference type="Proteomes" id="UP000198521">
    <property type="component" value="Unassembled WGS sequence"/>
</dbReference>
<feature type="transmembrane region" description="Helical" evidence="1">
    <location>
        <begin position="193"/>
        <end position="223"/>
    </location>
</feature>
<evidence type="ECO:0000256" key="1">
    <source>
        <dbReference type="SAM" id="Phobius"/>
    </source>
</evidence>
<evidence type="ECO:0000313" key="2">
    <source>
        <dbReference type="EMBL" id="SEL40374.1"/>
    </source>
</evidence>